<proteinExistence type="predicted"/>
<feature type="domain" description="HemY N-terminal" evidence="7">
    <location>
        <begin position="47"/>
        <end position="132"/>
    </location>
</feature>
<dbReference type="Proteomes" id="UP001596116">
    <property type="component" value="Unassembled WGS sequence"/>
</dbReference>
<evidence type="ECO:0000256" key="1">
    <source>
        <dbReference type="ARBA" id="ARBA00004370"/>
    </source>
</evidence>
<dbReference type="InterPro" id="IPR010817">
    <property type="entry name" value="HemY_N"/>
</dbReference>
<evidence type="ECO:0000259" key="7">
    <source>
        <dbReference type="Pfam" id="PF07219"/>
    </source>
</evidence>
<dbReference type="Gene3D" id="1.25.40.10">
    <property type="entry name" value="Tetratricopeptide repeat domain"/>
    <property type="match status" value="1"/>
</dbReference>
<keyword evidence="9" id="KW-1185">Reference proteome</keyword>
<evidence type="ECO:0000313" key="8">
    <source>
        <dbReference type="EMBL" id="MFC6034735.1"/>
    </source>
</evidence>
<dbReference type="SUPFAM" id="SSF48452">
    <property type="entry name" value="TPR-like"/>
    <property type="match status" value="1"/>
</dbReference>
<comment type="subcellular location">
    <subcellularLocation>
        <location evidence="1">Membrane</location>
    </subcellularLocation>
</comment>
<protein>
    <submittedName>
        <fullName evidence="8">Heme biosynthesis protein HemY</fullName>
    </submittedName>
</protein>
<sequence length="508" mass="53845">MIRILMFLLGAVFFAFVITYFASLDSRITGEAFGYHFDGPSGLIMGGLMVLFLAAIYLTHKIKDILAIPAKIKAKDAQTKRERGIAALTRGLEAAAAGDGEDAAHHARVARRNLEDVALTRLLTAQAAQLSGDAAAAKESFSAMLAAPETEFIGLKGLYAQAMAAGEHDAAKGYAERAFRLRPNAAWAFQSVFDLGLERGAWNETRAAVINAQKNKVIESARADRARAALLTADAHAESDPAAAMSEAEAALKLAPDFTPASALAARIAMDEGKTAKAAKILEAGFTASAHPALIKLYDRLCKDDAPEKRAARLTKLAEKNPASDEAALLKARAATLTEDWQGAVDALEAHVSKTASPAAFSLMAKAAAGLRGEAAAQVWYEHAASAPRDPRPGADGAFHLTREGWARLIREYMDFARLSPPPIEEATAGLAPEEVRLLLAPPVIEEPEAAPVDESASDESEVPLAAPAEKTAPADKDGSLYDDPEGDDHIHDDEEAERAANAARNVS</sequence>
<keyword evidence="3 6" id="KW-1133">Transmembrane helix</keyword>
<evidence type="ECO:0000256" key="5">
    <source>
        <dbReference type="SAM" id="MobiDB-lite"/>
    </source>
</evidence>
<feature type="region of interest" description="Disordered" evidence="5">
    <location>
        <begin position="448"/>
        <end position="508"/>
    </location>
</feature>
<dbReference type="Pfam" id="PF07219">
    <property type="entry name" value="HemY_N"/>
    <property type="match status" value="1"/>
</dbReference>
<evidence type="ECO:0000256" key="3">
    <source>
        <dbReference type="ARBA" id="ARBA00022989"/>
    </source>
</evidence>
<feature type="transmembrane region" description="Helical" evidence="6">
    <location>
        <begin position="39"/>
        <end position="58"/>
    </location>
</feature>
<evidence type="ECO:0000313" key="9">
    <source>
        <dbReference type="Proteomes" id="UP001596116"/>
    </source>
</evidence>
<evidence type="ECO:0000256" key="4">
    <source>
        <dbReference type="ARBA" id="ARBA00023136"/>
    </source>
</evidence>
<keyword evidence="2 6" id="KW-0812">Transmembrane</keyword>
<dbReference type="InterPro" id="IPR011990">
    <property type="entry name" value="TPR-like_helical_dom_sf"/>
</dbReference>
<reference evidence="8 9" key="1">
    <citation type="submission" date="2024-09" db="EMBL/GenBank/DDBJ databases">
        <authorList>
            <person name="Zhang Z.-H."/>
        </authorList>
    </citation>
    <scope>NUCLEOTIDE SEQUENCE [LARGE SCALE GENOMIC DNA]</scope>
    <source>
        <strain evidence="8 9">HHTR114</strain>
    </source>
</reference>
<comment type="caution">
    <text evidence="8">The sequence shown here is derived from an EMBL/GenBank/DDBJ whole genome shotgun (WGS) entry which is preliminary data.</text>
</comment>
<gene>
    <name evidence="8" type="ORF">ACFMB1_04220</name>
</gene>
<accession>A0ABW1KRU9</accession>
<evidence type="ECO:0000256" key="6">
    <source>
        <dbReference type="SAM" id="Phobius"/>
    </source>
</evidence>
<name>A0ABW1KRU9_9PROT</name>
<keyword evidence="4 6" id="KW-0472">Membrane</keyword>
<dbReference type="RefSeq" id="WP_379879924.1">
    <property type="nucleotide sequence ID" value="NZ_JBHPON010000001.1"/>
</dbReference>
<organism evidence="8 9">
    <name type="scientific">Hyphococcus aureus</name>
    <dbReference type="NCBI Taxonomy" id="2666033"/>
    <lineage>
        <taxon>Bacteria</taxon>
        <taxon>Pseudomonadati</taxon>
        <taxon>Pseudomonadota</taxon>
        <taxon>Alphaproteobacteria</taxon>
        <taxon>Parvularculales</taxon>
        <taxon>Parvularculaceae</taxon>
        <taxon>Hyphococcus</taxon>
    </lineage>
</organism>
<evidence type="ECO:0000256" key="2">
    <source>
        <dbReference type="ARBA" id="ARBA00022692"/>
    </source>
</evidence>
<dbReference type="EMBL" id="JBHPON010000001">
    <property type="protein sequence ID" value="MFC6034735.1"/>
    <property type="molecule type" value="Genomic_DNA"/>
</dbReference>